<dbReference type="InterPro" id="IPR002509">
    <property type="entry name" value="NODB_dom"/>
</dbReference>
<evidence type="ECO:0000256" key="1">
    <source>
        <dbReference type="SAM" id="MobiDB-lite"/>
    </source>
</evidence>
<dbReference type="GO" id="GO:0005975">
    <property type="term" value="P:carbohydrate metabolic process"/>
    <property type="evidence" value="ECO:0007669"/>
    <property type="project" value="InterPro"/>
</dbReference>
<dbReference type="Gene3D" id="3.20.20.370">
    <property type="entry name" value="Glycoside hydrolase/deacetylase"/>
    <property type="match status" value="1"/>
</dbReference>
<proteinExistence type="predicted"/>
<dbReference type="PROSITE" id="PS51257">
    <property type="entry name" value="PROKAR_LIPOPROTEIN"/>
    <property type="match status" value="1"/>
</dbReference>
<protein>
    <recommendedName>
        <fullName evidence="3">NodB homology domain-containing protein</fullName>
    </recommendedName>
</protein>
<feature type="domain" description="NodB homology" evidence="3">
    <location>
        <begin position="106"/>
        <end position="293"/>
    </location>
</feature>
<dbReference type="Proteomes" id="UP000601223">
    <property type="component" value="Unassembled WGS sequence"/>
</dbReference>
<evidence type="ECO:0000313" key="4">
    <source>
        <dbReference type="EMBL" id="GIF84044.1"/>
    </source>
</evidence>
<accession>A0A8J3JK65</accession>
<name>A0A8J3JK65_9ACTN</name>
<organism evidence="4 5">
    <name type="scientific">Catellatospora bangladeshensis</name>
    <dbReference type="NCBI Taxonomy" id="310355"/>
    <lineage>
        <taxon>Bacteria</taxon>
        <taxon>Bacillati</taxon>
        <taxon>Actinomycetota</taxon>
        <taxon>Actinomycetes</taxon>
        <taxon>Micromonosporales</taxon>
        <taxon>Micromonosporaceae</taxon>
        <taxon>Catellatospora</taxon>
    </lineage>
</organism>
<sequence>MHPRMAVSAVLALIALAACASPAKPSAGGTVSPAAVSSTPATPEPSLLTPTPTLQLTPSAPAPTTAQPRPPAPTVRAISCTGRIAQNRPAATGTGPGGSVVKTGSPAVALTFDDGPDPINTPKILDQLKQCGVKATFCLVGFRARDNPAMVARIAAEGHTLCNHSWQHLFDLAKRDDTYIRRDLQKTNDAIHKAAPGAKISYFRAPGGNFTGKLVSIAQDLGMKSIYWHVDPRDWESSKYGKGTPMVNHVIAAVERDVRPGSIILSHDNGKPDTITAYRTLLPWLKARYTLIGLPELPAPPAVPPVPSPAPSPAPLP</sequence>
<dbReference type="InterPro" id="IPR011330">
    <property type="entry name" value="Glyco_hydro/deAcase_b/a-brl"/>
</dbReference>
<comment type="caution">
    <text evidence="4">The sequence shown here is derived from an EMBL/GenBank/DDBJ whole genome shotgun (WGS) entry which is preliminary data.</text>
</comment>
<evidence type="ECO:0000256" key="2">
    <source>
        <dbReference type="SAM" id="SignalP"/>
    </source>
</evidence>
<feature type="signal peptide" evidence="2">
    <location>
        <begin position="1"/>
        <end position="20"/>
    </location>
</feature>
<keyword evidence="2" id="KW-0732">Signal</keyword>
<dbReference type="Pfam" id="PF01522">
    <property type="entry name" value="Polysacc_deac_1"/>
    <property type="match status" value="1"/>
</dbReference>
<dbReference type="EMBL" id="BONF01000033">
    <property type="protein sequence ID" value="GIF84044.1"/>
    <property type="molecule type" value="Genomic_DNA"/>
</dbReference>
<dbReference type="PANTHER" id="PTHR10587">
    <property type="entry name" value="GLYCOSYL TRANSFERASE-RELATED"/>
    <property type="match status" value="1"/>
</dbReference>
<evidence type="ECO:0000259" key="3">
    <source>
        <dbReference type="PROSITE" id="PS51677"/>
    </source>
</evidence>
<dbReference type="CDD" id="cd10917">
    <property type="entry name" value="CE4_NodB_like_6s_7s"/>
    <property type="match status" value="1"/>
</dbReference>
<evidence type="ECO:0000313" key="5">
    <source>
        <dbReference type="Proteomes" id="UP000601223"/>
    </source>
</evidence>
<gene>
    <name evidence="4" type="ORF">Cba03nite_53930</name>
</gene>
<feature type="region of interest" description="Disordered" evidence="1">
    <location>
        <begin position="25"/>
        <end position="75"/>
    </location>
</feature>
<keyword evidence="5" id="KW-1185">Reference proteome</keyword>
<dbReference type="PROSITE" id="PS51677">
    <property type="entry name" value="NODB"/>
    <property type="match status" value="1"/>
</dbReference>
<dbReference type="AlphaFoldDB" id="A0A8J3JK65"/>
<dbReference type="GO" id="GO:0016810">
    <property type="term" value="F:hydrolase activity, acting on carbon-nitrogen (but not peptide) bonds"/>
    <property type="evidence" value="ECO:0007669"/>
    <property type="project" value="InterPro"/>
</dbReference>
<dbReference type="InterPro" id="IPR050248">
    <property type="entry name" value="Polysacc_deacetylase_ArnD"/>
</dbReference>
<reference evidence="4 5" key="1">
    <citation type="submission" date="2021-01" db="EMBL/GenBank/DDBJ databases">
        <title>Whole genome shotgun sequence of Catellatospora bangladeshensis NBRC 107357.</title>
        <authorList>
            <person name="Komaki H."/>
            <person name="Tamura T."/>
        </authorList>
    </citation>
    <scope>NUCLEOTIDE SEQUENCE [LARGE SCALE GENOMIC DNA]</scope>
    <source>
        <strain evidence="4 5">NBRC 107357</strain>
    </source>
</reference>
<feature type="chain" id="PRO_5038384311" description="NodB homology domain-containing protein" evidence="2">
    <location>
        <begin position="21"/>
        <end position="317"/>
    </location>
</feature>
<feature type="compositionally biased region" description="Low complexity" evidence="1">
    <location>
        <begin position="37"/>
        <end position="67"/>
    </location>
</feature>
<dbReference type="SUPFAM" id="SSF88713">
    <property type="entry name" value="Glycoside hydrolase/deacetylase"/>
    <property type="match status" value="1"/>
</dbReference>